<dbReference type="Proteomes" id="UP000013165">
    <property type="component" value="Unassembled WGS sequence"/>
</dbReference>
<dbReference type="eggNOG" id="COG1555">
    <property type="taxonomic scope" value="Bacteria"/>
</dbReference>
<evidence type="ECO:0000313" key="4">
    <source>
        <dbReference type="Proteomes" id="UP000013165"/>
    </source>
</evidence>
<dbReference type="EMBL" id="APLQ01000014">
    <property type="protein sequence ID" value="ENO12661.1"/>
    <property type="molecule type" value="Genomic_DNA"/>
</dbReference>
<feature type="chain" id="PRO_5004126991" evidence="1">
    <location>
        <begin position="22"/>
        <end position="98"/>
    </location>
</feature>
<dbReference type="PANTHER" id="PTHR21180:SF32">
    <property type="entry name" value="ENDONUCLEASE_EXONUCLEASE_PHOSPHATASE FAMILY DOMAIN-CONTAINING PROTEIN 1"/>
    <property type="match status" value="1"/>
</dbReference>
<dbReference type="InterPro" id="IPR051675">
    <property type="entry name" value="Endo/Exo/Phosphatase_dom_1"/>
</dbReference>
<reference evidence="3 4" key="1">
    <citation type="journal article" date="2013" name="Genome Announc.">
        <title>Genome Sequence of the Polycyclic Aromatic Hydrocarbon-Degrading Bacterium Strain Marinobacter nanhaiticus D15-8WT.</title>
        <authorList>
            <person name="Cui Z."/>
            <person name="Gao W."/>
            <person name="Li Q."/>
            <person name="Xu G."/>
            <person name="Zheng L."/>
        </authorList>
    </citation>
    <scope>NUCLEOTIDE SEQUENCE [LARGE SCALE GENOMIC DNA]</scope>
    <source>
        <strain evidence="3 4">D15-8W</strain>
    </source>
</reference>
<dbReference type="OrthoDB" id="7510573at2"/>
<dbReference type="GO" id="GO:0003677">
    <property type="term" value="F:DNA binding"/>
    <property type="evidence" value="ECO:0007669"/>
    <property type="project" value="UniProtKB-KW"/>
</dbReference>
<keyword evidence="4" id="KW-1185">Reference proteome</keyword>
<dbReference type="InterPro" id="IPR004509">
    <property type="entry name" value="Competence_ComEA_HhH"/>
</dbReference>
<feature type="signal peptide" evidence="1">
    <location>
        <begin position="1"/>
        <end position="21"/>
    </location>
</feature>
<name>N6WMG7_9GAMM</name>
<proteinExistence type="predicted"/>
<dbReference type="HOGENOM" id="CLU_052011_4_2_6"/>
<dbReference type="SMART" id="SM00278">
    <property type="entry name" value="HhH1"/>
    <property type="match status" value="2"/>
</dbReference>
<dbReference type="STRING" id="626887.J057_14705"/>
<dbReference type="InterPro" id="IPR003583">
    <property type="entry name" value="Hlx-hairpin-Hlx_DNA-bd_motif"/>
</dbReference>
<dbReference type="NCBIfam" id="TIGR00426">
    <property type="entry name" value="competence protein ComEA helix-hairpin-helix repeat region"/>
    <property type="match status" value="1"/>
</dbReference>
<dbReference type="RefSeq" id="WP_004580891.1">
    <property type="nucleotide sequence ID" value="NZ_AP028878.1"/>
</dbReference>
<protein>
    <submittedName>
        <fullName evidence="3">ComEA family DNA-binding protein</fullName>
    </submittedName>
</protein>
<dbReference type="PANTHER" id="PTHR21180">
    <property type="entry name" value="ENDONUCLEASE/EXONUCLEASE/PHOSPHATASE FAMILY DOMAIN-CONTAINING PROTEIN 1"/>
    <property type="match status" value="1"/>
</dbReference>
<dbReference type="Pfam" id="PF12836">
    <property type="entry name" value="HHH_3"/>
    <property type="match status" value="1"/>
</dbReference>
<gene>
    <name evidence="3" type="ORF">J057_14705</name>
</gene>
<evidence type="ECO:0000259" key="2">
    <source>
        <dbReference type="SMART" id="SM00278"/>
    </source>
</evidence>
<dbReference type="GO" id="GO:0006281">
    <property type="term" value="P:DNA repair"/>
    <property type="evidence" value="ECO:0007669"/>
    <property type="project" value="InterPro"/>
</dbReference>
<sequence>MKLLISAFFVITTLFSGFALADATAPAEPAATAAAQVNINTADAKTLAKLDGIGESKAQAIIDFRDANGPFASVADLTKVKGIGERTLEQNQAVITVQ</sequence>
<keyword evidence="1" id="KW-0732">Signal</keyword>
<dbReference type="Gene3D" id="1.10.150.280">
    <property type="entry name" value="AF1531-like domain"/>
    <property type="match status" value="1"/>
</dbReference>
<comment type="caution">
    <text evidence="3">The sequence shown here is derived from an EMBL/GenBank/DDBJ whole genome shotgun (WGS) entry which is preliminary data.</text>
</comment>
<dbReference type="GO" id="GO:0015627">
    <property type="term" value="C:type II protein secretion system complex"/>
    <property type="evidence" value="ECO:0007669"/>
    <property type="project" value="TreeGrafter"/>
</dbReference>
<keyword evidence="3" id="KW-0238">DNA-binding</keyword>
<dbReference type="PATRIC" id="fig|626887.3.peg.2934"/>
<evidence type="ECO:0000256" key="1">
    <source>
        <dbReference type="SAM" id="SignalP"/>
    </source>
</evidence>
<dbReference type="GO" id="GO:0015628">
    <property type="term" value="P:protein secretion by the type II secretion system"/>
    <property type="evidence" value="ECO:0007669"/>
    <property type="project" value="TreeGrafter"/>
</dbReference>
<evidence type="ECO:0000313" key="3">
    <source>
        <dbReference type="EMBL" id="ENO12661.1"/>
    </source>
</evidence>
<organism evidence="3 4">
    <name type="scientific">Marinobacter nanhaiticus D15-8W</name>
    <dbReference type="NCBI Taxonomy" id="626887"/>
    <lineage>
        <taxon>Bacteria</taxon>
        <taxon>Pseudomonadati</taxon>
        <taxon>Pseudomonadota</taxon>
        <taxon>Gammaproteobacteria</taxon>
        <taxon>Pseudomonadales</taxon>
        <taxon>Marinobacteraceae</taxon>
        <taxon>Marinobacter</taxon>
    </lineage>
</organism>
<accession>N6WMG7</accession>
<dbReference type="InterPro" id="IPR010994">
    <property type="entry name" value="RuvA_2-like"/>
</dbReference>
<feature type="domain" description="Helix-hairpin-helix DNA-binding motif class 1" evidence="2">
    <location>
        <begin position="75"/>
        <end position="94"/>
    </location>
</feature>
<feature type="domain" description="Helix-hairpin-helix DNA-binding motif class 1" evidence="2">
    <location>
        <begin position="45"/>
        <end position="64"/>
    </location>
</feature>
<dbReference type="AlphaFoldDB" id="N6WMG7"/>
<dbReference type="SUPFAM" id="SSF47781">
    <property type="entry name" value="RuvA domain 2-like"/>
    <property type="match status" value="1"/>
</dbReference>